<dbReference type="OrthoDB" id="6441585at2759"/>
<accession>A0A8X6G6Z3</accession>
<gene>
    <name evidence="1" type="ORF">TNCT_226011</name>
</gene>
<proteinExistence type="predicted"/>
<reference evidence="1" key="1">
    <citation type="submission" date="2020-07" db="EMBL/GenBank/DDBJ databases">
        <title>Multicomponent nature underlies the extraordinary mechanical properties of spider dragline silk.</title>
        <authorList>
            <person name="Kono N."/>
            <person name="Nakamura H."/>
            <person name="Mori M."/>
            <person name="Yoshida Y."/>
            <person name="Ohtoshi R."/>
            <person name="Malay A.D."/>
            <person name="Moran D.A.P."/>
            <person name="Tomita M."/>
            <person name="Numata K."/>
            <person name="Arakawa K."/>
        </authorList>
    </citation>
    <scope>NUCLEOTIDE SEQUENCE</scope>
</reference>
<dbReference type="AlphaFoldDB" id="A0A8X6G6Z3"/>
<organism evidence="1 2">
    <name type="scientific">Trichonephila clavata</name>
    <name type="common">Joro spider</name>
    <name type="synonym">Nephila clavata</name>
    <dbReference type="NCBI Taxonomy" id="2740835"/>
    <lineage>
        <taxon>Eukaryota</taxon>
        <taxon>Metazoa</taxon>
        <taxon>Ecdysozoa</taxon>
        <taxon>Arthropoda</taxon>
        <taxon>Chelicerata</taxon>
        <taxon>Arachnida</taxon>
        <taxon>Araneae</taxon>
        <taxon>Araneomorphae</taxon>
        <taxon>Entelegynae</taxon>
        <taxon>Araneoidea</taxon>
        <taxon>Nephilidae</taxon>
        <taxon>Trichonephila</taxon>
    </lineage>
</organism>
<sequence length="108" mass="12313">MKSRSLPVTIYHLDVNVAVEIGLVLFEIHTHPKGHQMLPPRERSPAINNRGLRAVTLPDLPLPLVDTPHFDLILFTYTGGPRSPQQVIRTLRHTTLERIQETVRHFSP</sequence>
<evidence type="ECO:0000313" key="2">
    <source>
        <dbReference type="Proteomes" id="UP000887116"/>
    </source>
</evidence>
<name>A0A8X6G6Z3_TRICU</name>
<protein>
    <submittedName>
        <fullName evidence="1">Uncharacterized protein</fullName>
    </submittedName>
</protein>
<comment type="caution">
    <text evidence="1">The sequence shown here is derived from an EMBL/GenBank/DDBJ whole genome shotgun (WGS) entry which is preliminary data.</text>
</comment>
<dbReference type="EMBL" id="BMAO01004796">
    <property type="protein sequence ID" value="GFQ96953.1"/>
    <property type="molecule type" value="Genomic_DNA"/>
</dbReference>
<evidence type="ECO:0000313" key="1">
    <source>
        <dbReference type="EMBL" id="GFQ96953.1"/>
    </source>
</evidence>
<dbReference type="Proteomes" id="UP000887116">
    <property type="component" value="Unassembled WGS sequence"/>
</dbReference>
<keyword evidence="2" id="KW-1185">Reference proteome</keyword>